<name>A0A518H1H4_9BACT</name>
<dbReference type="Pfam" id="PF09594">
    <property type="entry name" value="GT87"/>
    <property type="match status" value="1"/>
</dbReference>
<evidence type="ECO:0000256" key="6">
    <source>
        <dbReference type="ARBA" id="ARBA00023136"/>
    </source>
</evidence>
<feature type="transmembrane region" description="Helical" evidence="8">
    <location>
        <begin position="254"/>
        <end position="275"/>
    </location>
</feature>
<evidence type="ECO:0000256" key="4">
    <source>
        <dbReference type="ARBA" id="ARBA00022692"/>
    </source>
</evidence>
<organism evidence="9 10">
    <name type="scientific">Tautonia plasticadhaerens</name>
    <dbReference type="NCBI Taxonomy" id="2527974"/>
    <lineage>
        <taxon>Bacteria</taxon>
        <taxon>Pseudomonadati</taxon>
        <taxon>Planctomycetota</taxon>
        <taxon>Planctomycetia</taxon>
        <taxon>Isosphaerales</taxon>
        <taxon>Isosphaeraceae</taxon>
        <taxon>Tautonia</taxon>
    </lineage>
</organism>
<protein>
    <recommendedName>
        <fullName evidence="11">DUF2029 domain-containing protein</fullName>
    </recommendedName>
</protein>
<feature type="transmembrane region" description="Helical" evidence="8">
    <location>
        <begin position="147"/>
        <end position="165"/>
    </location>
</feature>
<dbReference type="GO" id="GO:0016758">
    <property type="term" value="F:hexosyltransferase activity"/>
    <property type="evidence" value="ECO:0007669"/>
    <property type="project" value="InterPro"/>
</dbReference>
<evidence type="ECO:0000313" key="10">
    <source>
        <dbReference type="Proteomes" id="UP000317835"/>
    </source>
</evidence>
<feature type="transmembrane region" description="Helical" evidence="8">
    <location>
        <begin position="416"/>
        <end position="437"/>
    </location>
</feature>
<evidence type="ECO:0000256" key="3">
    <source>
        <dbReference type="ARBA" id="ARBA00022679"/>
    </source>
</evidence>
<reference evidence="9 10" key="1">
    <citation type="submission" date="2019-02" db="EMBL/GenBank/DDBJ databases">
        <title>Deep-cultivation of Planctomycetes and their phenomic and genomic characterization uncovers novel biology.</title>
        <authorList>
            <person name="Wiegand S."/>
            <person name="Jogler M."/>
            <person name="Boedeker C."/>
            <person name="Pinto D."/>
            <person name="Vollmers J."/>
            <person name="Rivas-Marin E."/>
            <person name="Kohn T."/>
            <person name="Peeters S.H."/>
            <person name="Heuer A."/>
            <person name="Rast P."/>
            <person name="Oberbeckmann S."/>
            <person name="Bunk B."/>
            <person name="Jeske O."/>
            <person name="Meyerdierks A."/>
            <person name="Storesund J.E."/>
            <person name="Kallscheuer N."/>
            <person name="Luecker S."/>
            <person name="Lage O.M."/>
            <person name="Pohl T."/>
            <person name="Merkel B.J."/>
            <person name="Hornburger P."/>
            <person name="Mueller R.-W."/>
            <person name="Bruemmer F."/>
            <person name="Labrenz M."/>
            <person name="Spormann A.M."/>
            <person name="Op den Camp H."/>
            <person name="Overmann J."/>
            <person name="Amann R."/>
            <person name="Jetten M.S.M."/>
            <person name="Mascher T."/>
            <person name="Medema M.H."/>
            <person name="Devos D.P."/>
            <person name="Kaster A.-K."/>
            <person name="Ovreas L."/>
            <person name="Rohde M."/>
            <person name="Galperin M.Y."/>
            <person name="Jogler C."/>
        </authorList>
    </citation>
    <scope>NUCLEOTIDE SEQUENCE [LARGE SCALE GENOMIC DNA]</scope>
    <source>
        <strain evidence="9 10">ElP</strain>
    </source>
</reference>
<dbReference type="EMBL" id="CP036426">
    <property type="protein sequence ID" value="QDV34689.1"/>
    <property type="molecule type" value="Genomic_DNA"/>
</dbReference>
<evidence type="ECO:0000256" key="1">
    <source>
        <dbReference type="ARBA" id="ARBA00004651"/>
    </source>
</evidence>
<feature type="transmembrane region" description="Helical" evidence="8">
    <location>
        <begin position="177"/>
        <end position="197"/>
    </location>
</feature>
<evidence type="ECO:0000256" key="5">
    <source>
        <dbReference type="ARBA" id="ARBA00022989"/>
    </source>
</evidence>
<keyword evidence="2" id="KW-1003">Cell membrane</keyword>
<comment type="similarity">
    <text evidence="7">Belongs to the glycosyltransferase 87 family.</text>
</comment>
<keyword evidence="5 8" id="KW-1133">Transmembrane helix</keyword>
<gene>
    <name evidence="9" type="ORF">ElP_25830</name>
</gene>
<keyword evidence="3" id="KW-0808">Transferase</keyword>
<feature type="transmembrane region" description="Helical" evidence="8">
    <location>
        <begin position="74"/>
        <end position="96"/>
    </location>
</feature>
<keyword evidence="10" id="KW-1185">Reference proteome</keyword>
<evidence type="ECO:0000256" key="2">
    <source>
        <dbReference type="ARBA" id="ARBA00022475"/>
    </source>
</evidence>
<dbReference type="RefSeq" id="WP_197446934.1">
    <property type="nucleotide sequence ID" value="NZ_CP036426.1"/>
</dbReference>
<dbReference type="InterPro" id="IPR018584">
    <property type="entry name" value="GT87"/>
</dbReference>
<evidence type="ECO:0000256" key="7">
    <source>
        <dbReference type="ARBA" id="ARBA00024033"/>
    </source>
</evidence>
<dbReference type="AlphaFoldDB" id="A0A518H1H4"/>
<accession>A0A518H1H4</accession>
<evidence type="ECO:0008006" key="11">
    <source>
        <dbReference type="Google" id="ProtNLM"/>
    </source>
</evidence>
<dbReference type="GO" id="GO:0005886">
    <property type="term" value="C:plasma membrane"/>
    <property type="evidence" value="ECO:0007669"/>
    <property type="project" value="UniProtKB-SubCell"/>
</dbReference>
<feature type="transmembrane region" description="Helical" evidence="8">
    <location>
        <begin position="319"/>
        <end position="335"/>
    </location>
</feature>
<dbReference type="KEGG" id="tpla:ElP_25830"/>
<keyword evidence="6 8" id="KW-0472">Membrane</keyword>
<keyword evidence="4 8" id="KW-0812">Transmembrane</keyword>
<feature type="transmembrane region" description="Helical" evidence="8">
    <location>
        <begin position="35"/>
        <end position="53"/>
    </location>
</feature>
<dbReference type="Proteomes" id="UP000317835">
    <property type="component" value="Chromosome"/>
</dbReference>
<feature type="transmembrane region" description="Helical" evidence="8">
    <location>
        <begin position="225"/>
        <end position="247"/>
    </location>
</feature>
<evidence type="ECO:0000256" key="8">
    <source>
        <dbReference type="SAM" id="Phobius"/>
    </source>
</evidence>
<feature type="transmembrane region" description="Helical" evidence="8">
    <location>
        <begin position="12"/>
        <end position="29"/>
    </location>
</feature>
<feature type="transmembrane region" description="Helical" evidence="8">
    <location>
        <begin position="387"/>
        <end position="410"/>
    </location>
</feature>
<comment type="subcellular location">
    <subcellularLocation>
        <location evidence="1">Cell membrane</location>
        <topology evidence="1">Multi-pass membrane protein</topology>
    </subcellularLocation>
</comment>
<proteinExistence type="inferred from homology"/>
<evidence type="ECO:0000313" key="9">
    <source>
        <dbReference type="EMBL" id="QDV34689.1"/>
    </source>
</evidence>
<sequence>MAPYHRRVDILIPLYLALAAAWASATLWLAPDLSLIDAGLMAWALSLALALTLRRWDRRTAARRPPGDRSPGRFSSNSLLLVATAFLAVTVLAGAVHDYALYLRFWAVVRMGGDPWFVEHGYWGAYPPNAYGPLFNALAPLAAVNPLAPKLLFAAAYGAAAVALLKHLADGRRTSPLAVAGLMAWAWGPYAWVEVAIRGHFDVLVGLAAIAAVHARRKDRDLPCAVALAAGTLLKFFPIVLLPFLALDRGRLRVRLLATSAGLIALGLGLSWLVWGPSTFRPLGFAAGRSSSYLSIFRFLRGRYSPLRGPLPDPDLDRLAGPALALGLLGAWVWCRARHPEPESAAVLAALTTLLLSQNGLPQYQMVPLMLASYWVAQDWSRLRRRAALAAALLGYFGWISAFEVAYLLIGDGSTWLEDVVGLPTFALGCVLAAAVVRSEPAVRLTPR</sequence>